<sequence length="106" mass="12059">MRRNALAIRGSIVRIIVGERHGRSRSGVLFGEIFLGAWMRLNVSEHSATGEEGPKNKKYRGSQADRQIPIERFVRSKARILKRRGAGERVSEESLRCRSKKIIICI</sequence>
<dbReference type="Proteomes" id="UP000001798">
    <property type="component" value="Chromosome 14"/>
</dbReference>
<gene>
    <name evidence="1" type="ORF">BCIN_14g04830</name>
</gene>
<evidence type="ECO:0000313" key="2">
    <source>
        <dbReference type="Proteomes" id="UP000001798"/>
    </source>
</evidence>
<dbReference type="EMBL" id="CP009818">
    <property type="protein sequence ID" value="ATZ57334.1"/>
    <property type="molecule type" value="Genomic_DNA"/>
</dbReference>
<dbReference type="KEGG" id="bfu:BCIN_14g04830"/>
<name>A0A384K3X3_BOTFB</name>
<reference evidence="1 2" key="1">
    <citation type="journal article" date="2011" name="PLoS Genet.">
        <title>Genomic analysis of the necrotrophic fungal pathogens Sclerotinia sclerotiorum and Botrytis cinerea.</title>
        <authorList>
            <person name="Amselem J."/>
            <person name="Cuomo C.A."/>
            <person name="van Kan J.A."/>
            <person name="Viaud M."/>
            <person name="Benito E.P."/>
            <person name="Couloux A."/>
            <person name="Coutinho P.M."/>
            <person name="de Vries R.P."/>
            <person name="Dyer P.S."/>
            <person name="Fillinger S."/>
            <person name="Fournier E."/>
            <person name="Gout L."/>
            <person name="Hahn M."/>
            <person name="Kohn L."/>
            <person name="Lapalu N."/>
            <person name="Plummer K.M."/>
            <person name="Pradier J.M."/>
            <person name="Quevillon E."/>
            <person name="Sharon A."/>
            <person name="Simon A."/>
            <person name="ten Have A."/>
            <person name="Tudzynski B."/>
            <person name="Tudzynski P."/>
            <person name="Wincker P."/>
            <person name="Andrew M."/>
            <person name="Anthouard V."/>
            <person name="Beever R.E."/>
            <person name="Beffa R."/>
            <person name="Benoit I."/>
            <person name="Bouzid O."/>
            <person name="Brault B."/>
            <person name="Chen Z."/>
            <person name="Choquer M."/>
            <person name="Collemare J."/>
            <person name="Cotton P."/>
            <person name="Danchin E.G."/>
            <person name="Da Silva C."/>
            <person name="Gautier A."/>
            <person name="Giraud C."/>
            <person name="Giraud T."/>
            <person name="Gonzalez C."/>
            <person name="Grossetete S."/>
            <person name="Guldener U."/>
            <person name="Henrissat B."/>
            <person name="Howlett B.J."/>
            <person name="Kodira C."/>
            <person name="Kretschmer M."/>
            <person name="Lappartient A."/>
            <person name="Leroch M."/>
            <person name="Levis C."/>
            <person name="Mauceli E."/>
            <person name="Neuveglise C."/>
            <person name="Oeser B."/>
            <person name="Pearson M."/>
            <person name="Poulain J."/>
            <person name="Poussereau N."/>
            <person name="Quesneville H."/>
            <person name="Rascle C."/>
            <person name="Schumacher J."/>
            <person name="Segurens B."/>
            <person name="Sexton A."/>
            <person name="Silva E."/>
            <person name="Sirven C."/>
            <person name="Soanes D.M."/>
            <person name="Talbot N.J."/>
            <person name="Templeton M."/>
            <person name="Yandava C."/>
            <person name="Yarden O."/>
            <person name="Zeng Q."/>
            <person name="Rollins J.A."/>
            <person name="Lebrun M.H."/>
            <person name="Dickman M."/>
        </authorList>
    </citation>
    <scope>NUCLEOTIDE SEQUENCE [LARGE SCALE GENOMIC DNA]</scope>
    <source>
        <strain evidence="1 2">B05.10</strain>
    </source>
</reference>
<dbReference type="RefSeq" id="XP_001545576.1">
    <property type="nucleotide sequence ID" value="XM_001545526.2"/>
</dbReference>
<accession>A0A384K3X3</accession>
<reference evidence="1 2" key="3">
    <citation type="journal article" date="2017" name="Mol. Plant Pathol.">
        <title>A gapless genome sequence of the fungus Botrytis cinerea.</title>
        <authorList>
            <person name="Van Kan J.A."/>
            <person name="Stassen J.H."/>
            <person name="Mosbach A."/>
            <person name="Van Der Lee T.A."/>
            <person name="Faino L."/>
            <person name="Farmer A.D."/>
            <person name="Papasotiriou D.G."/>
            <person name="Zhou S."/>
            <person name="Seidl M.F."/>
            <person name="Cottam E."/>
            <person name="Edel D."/>
            <person name="Hahn M."/>
            <person name="Schwartz D.C."/>
            <person name="Dietrich R.A."/>
            <person name="Widdison S."/>
            <person name="Scalliet G."/>
        </authorList>
    </citation>
    <scope>NUCLEOTIDE SEQUENCE [LARGE SCALE GENOMIC DNA]</scope>
    <source>
        <strain evidence="1 2">B05.10</strain>
    </source>
</reference>
<organism evidence="1 2">
    <name type="scientific">Botryotinia fuckeliana (strain B05.10)</name>
    <name type="common">Noble rot fungus</name>
    <name type="synonym">Botrytis cinerea</name>
    <dbReference type="NCBI Taxonomy" id="332648"/>
    <lineage>
        <taxon>Eukaryota</taxon>
        <taxon>Fungi</taxon>
        <taxon>Dikarya</taxon>
        <taxon>Ascomycota</taxon>
        <taxon>Pezizomycotina</taxon>
        <taxon>Leotiomycetes</taxon>
        <taxon>Helotiales</taxon>
        <taxon>Sclerotiniaceae</taxon>
        <taxon>Botrytis</taxon>
    </lineage>
</organism>
<dbReference type="VEuPathDB" id="FungiDB:Bcin14g04830"/>
<reference evidence="1 2" key="2">
    <citation type="journal article" date="2012" name="Eukaryot. Cell">
        <title>Genome update of Botrytis cinerea strains B05.10 and T4.</title>
        <authorList>
            <person name="Staats M."/>
            <person name="van Kan J.A."/>
        </authorList>
    </citation>
    <scope>NUCLEOTIDE SEQUENCE [LARGE SCALE GENOMIC DNA]</scope>
    <source>
        <strain evidence="1 2">B05.10</strain>
    </source>
</reference>
<dbReference type="AlphaFoldDB" id="A0A384K3X3"/>
<proteinExistence type="predicted"/>
<protein>
    <submittedName>
        <fullName evidence="1">Uncharacterized protein</fullName>
    </submittedName>
</protein>
<evidence type="ECO:0000313" key="1">
    <source>
        <dbReference type="EMBL" id="ATZ57334.1"/>
    </source>
</evidence>
<keyword evidence="2" id="KW-1185">Reference proteome</keyword>
<dbReference type="GeneID" id="5426029"/>